<accession>A0A2Z4AMU3</accession>
<evidence type="ECO:0008006" key="5">
    <source>
        <dbReference type="Google" id="ProtNLM"/>
    </source>
</evidence>
<dbReference type="InterPro" id="IPR015995">
    <property type="entry name" value="MlrC_N"/>
</dbReference>
<sequence length="488" mass="52645">MRISIGGISHETSTFTTVSTTIRSGEGRGGYLRGSEIVEKFRGVNTPTGGFIEGAEAHGFDLIPSTFWNAHPSGPLPRHDFETIVDNLVNGIKASGRIDGVLLELHGAMVAEGVLDGEGYILAAVRNLVGAKVPIVAQLDIHSNVSTQMIDMADVLIGRESYPEVDMAERGRECADVLVRIVREGLRPTMALHQIPLVWGLNQVTAHSPMLELIQYLHAIESRPGIVSASIATCFPLADVPDMGASVYIVADNNMELAQSSADEIGDWIFERREIWQMKQLTTIEAIQIAQDEGKFPVIFADREDNTGGGSPGDSTGMLRAFIEADLQDACVLYIVDSEAVDACHGVGVGATLDLDVGAKSTPLQGASIRMHAEVVALSDGRFHYDGPMFFGLEGDMGASAHIQQGGIHVLLVNTREQPFDTAFSRTLALDPKEMQYIGVKSAAHFRAGFESWSGAIHNVAEPSVHNPADGKLAFKNLGRQLYPFDEI</sequence>
<proteinExistence type="predicted"/>
<evidence type="ECO:0000313" key="4">
    <source>
        <dbReference type="Proteomes" id="UP000247465"/>
    </source>
</evidence>
<feature type="domain" description="Microcystin LR degradation protein MlrC C-terminal" evidence="1">
    <location>
        <begin position="301"/>
        <end position="474"/>
    </location>
</feature>
<dbReference type="Proteomes" id="UP000247465">
    <property type="component" value="Chromosome"/>
</dbReference>
<gene>
    <name evidence="3" type="ORF">DF168_01754</name>
</gene>
<organism evidence="3 4">
    <name type="scientific">Candidatus Moanibacter tarae</name>
    <dbReference type="NCBI Taxonomy" id="2200854"/>
    <lineage>
        <taxon>Bacteria</taxon>
        <taxon>Pseudomonadati</taxon>
        <taxon>Verrucomicrobiota</taxon>
        <taxon>Opitutia</taxon>
        <taxon>Puniceicoccales</taxon>
        <taxon>Puniceicoccales incertae sedis</taxon>
        <taxon>Candidatus Moanibacter</taxon>
    </lineage>
</organism>
<feature type="domain" description="Microcystin LR degradation protein MlrC N-terminal" evidence="2">
    <location>
        <begin position="2"/>
        <end position="290"/>
    </location>
</feature>
<dbReference type="PIRSF" id="PIRSF012702">
    <property type="entry name" value="UCP012702"/>
    <property type="match status" value="1"/>
</dbReference>
<name>A0A2Z4AMU3_9BACT</name>
<dbReference type="InterPro" id="IPR010799">
    <property type="entry name" value="MlrC_C"/>
</dbReference>
<dbReference type="Pfam" id="PF07171">
    <property type="entry name" value="MlrC_C"/>
    <property type="match status" value="1"/>
</dbReference>
<dbReference type="EMBL" id="CP029803">
    <property type="protein sequence ID" value="AWT60540.1"/>
    <property type="molecule type" value="Genomic_DNA"/>
</dbReference>
<reference evidence="3 4" key="1">
    <citation type="submission" date="2018-06" db="EMBL/GenBank/DDBJ databases">
        <title>Draft Genome Sequence of a Novel Marine Bacterium Related to the Verrucomicrobia.</title>
        <authorList>
            <person name="Vosseberg J."/>
            <person name="Martijn J."/>
            <person name="Ettema T.J.G."/>
        </authorList>
    </citation>
    <scope>NUCLEOTIDE SEQUENCE [LARGE SCALE GENOMIC DNA]</scope>
    <source>
        <strain evidence="3">TARA_B100001123</strain>
    </source>
</reference>
<dbReference type="Pfam" id="PF07364">
    <property type="entry name" value="DUF1485"/>
    <property type="match status" value="1"/>
</dbReference>
<evidence type="ECO:0000259" key="2">
    <source>
        <dbReference type="Pfam" id="PF07364"/>
    </source>
</evidence>
<dbReference type="KEGG" id="mtar:DF168_01754"/>
<protein>
    <recommendedName>
        <fullName evidence="5">Microcystinase C</fullName>
    </recommendedName>
</protein>
<dbReference type="AlphaFoldDB" id="A0A2Z4AMU3"/>
<dbReference type="InterPro" id="IPR009197">
    <property type="entry name" value="MlrC"/>
</dbReference>
<evidence type="ECO:0000259" key="1">
    <source>
        <dbReference type="Pfam" id="PF07171"/>
    </source>
</evidence>
<evidence type="ECO:0000313" key="3">
    <source>
        <dbReference type="EMBL" id="AWT60540.1"/>
    </source>
</evidence>